<dbReference type="InterPro" id="IPR012133">
    <property type="entry name" value="Alpha-hydoxy_acid_DH_FMN"/>
</dbReference>
<dbReference type="InterPro" id="IPR008259">
    <property type="entry name" value="FMN_hydac_DH_AS"/>
</dbReference>
<dbReference type="GO" id="GO:0005782">
    <property type="term" value="C:peroxisomal matrix"/>
    <property type="evidence" value="ECO:0007669"/>
    <property type="project" value="TreeGrafter"/>
</dbReference>
<comment type="cofactor">
    <cofactor evidence="1">
        <name>FMN</name>
        <dbReference type="ChEBI" id="CHEBI:58210"/>
    </cofactor>
</comment>
<sequence>MSPSPVLLTINDYRKYSERNLIKLARDYYESGAEREQTLRRNEKAFENILIRPRCLRSVENIDTSSDWLNGHKMEFPIGIAPTAFQKMATKDGELSTVRGSAAAKSIMICSSWSTTSIEDIGKEAKICGATIWFQLYVYKDRKVTEELIKRAEKAGVQALVLTVDTPVLGRRLADTINGFSLPKHLKFANFENNQQSAMPKGEAGKSGFMQYVSSQIDPSLDWSTLKWIKSKTNLPVIVKGVMRGDDATLAISAGVSGIIVSNHGGRQMDSAIATIEALPEVVSAVQGAIPVFLDGGIRTGLDVFKAVALGATGCFVGRPILWGLAASGSAGVSSVLGILQSEFRHSLQLSGIRSISELQNDSHVIVHSSKL</sequence>
<gene>
    <name evidence="11" type="ORF">CAMP_LOCUS13610</name>
</gene>
<dbReference type="InterPro" id="IPR037396">
    <property type="entry name" value="FMN_HAD"/>
</dbReference>
<dbReference type="Pfam" id="PF01070">
    <property type="entry name" value="FMN_dh"/>
    <property type="match status" value="1"/>
</dbReference>
<dbReference type="PROSITE" id="PS51349">
    <property type="entry name" value="FMN_HYDROXY_ACID_DH_2"/>
    <property type="match status" value="1"/>
</dbReference>
<dbReference type="AlphaFoldDB" id="A0A9P1IX22"/>
<evidence type="ECO:0000256" key="7">
    <source>
        <dbReference type="ARBA" id="ARBA00029327"/>
    </source>
</evidence>
<feature type="binding site" evidence="9">
    <location>
        <position position="172"/>
    </location>
    <ligand>
        <name>glyoxylate</name>
        <dbReference type="ChEBI" id="CHEBI:36655"/>
    </ligand>
</feature>
<dbReference type="Proteomes" id="UP001152747">
    <property type="component" value="Unassembled WGS sequence"/>
</dbReference>
<dbReference type="GO" id="GO:0001561">
    <property type="term" value="P:fatty acid alpha-oxidation"/>
    <property type="evidence" value="ECO:0007669"/>
    <property type="project" value="TreeGrafter"/>
</dbReference>
<feature type="active site" description="Proton acceptor" evidence="8">
    <location>
        <position position="264"/>
    </location>
</feature>
<dbReference type="PIRSF" id="PIRSF000138">
    <property type="entry name" value="Al-hdrx_acd_dh"/>
    <property type="match status" value="1"/>
</dbReference>
<dbReference type="GO" id="GO:0010181">
    <property type="term" value="F:FMN binding"/>
    <property type="evidence" value="ECO:0007669"/>
    <property type="project" value="InterPro"/>
</dbReference>
<keyword evidence="4" id="KW-0560">Oxidoreductase</keyword>
<feature type="binding site" evidence="9">
    <location>
        <position position="135"/>
    </location>
    <ligand>
        <name>FMN</name>
        <dbReference type="ChEBI" id="CHEBI:58210"/>
    </ligand>
</feature>
<feature type="binding site" evidence="9">
    <location>
        <begin position="295"/>
        <end position="299"/>
    </location>
    <ligand>
        <name>FMN</name>
        <dbReference type="ChEBI" id="CHEBI:58210"/>
    </ligand>
</feature>
<evidence type="ECO:0000256" key="2">
    <source>
        <dbReference type="ARBA" id="ARBA00022630"/>
    </source>
</evidence>
<feature type="binding site" evidence="9">
    <location>
        <position position="111"/>
    </location>
    <ligand>
        <name>FMN</name>
        <dbReference type="ChEBI" id="CHEBI:58210"/>
    </ligand>
</feature>
<dbReference type="EMBL" id="CANHGI010000005">
    <property type="protein sequence ID" value="CAI5450973.1"/>
    <property type="molecule type" value="Genomic_DNA"/>
</dbReference>
<evidence type="ECO:0000256" key="8">
    <source>
        <dbReference type="PIRSR" id="PIRSR000138-1"/>
    </source>
</evidence>
<feature type="binding site" evidence="9">
    <location>
        <position position="137"/>
    </location>
    <ligand>
        <name>glyoxylate</name>
        <dbReference type="ChEBI" id="CHEBI:36655"/>
    </ligand>
</feature>
<dbReference type="PANTHER" id="PTHR10578">
    <property type="entry name" value="S -2-HYDROXY-ACID OXIDASE-RELATED"/>
    <property type="match status" value="1"/>
</dbReference>
<dbReference type="PANTHER" id="PTHR10578:SF149">
    <property type="entry name" value="2-HYDROXYACID OXIDASE 2"/>
    <property type="match status" value="1"/>
</dbReference>
<dbReference type="OrthoDB" id="25826at2759"/>
<keyword evidence="3 9" id="KW-0288">FMN</keyword>
<comment type="caution">
    <text evidence="11">The sequence shown here is derived from an EMBL/GenBank/DDBJ whole genome shotgun (WGS) entry which is preliminary data.</text>
</comment>
<comment type="catalytic activity">
    <reaction evidence="6">
        <text>a (2S)-2-hydroxycarboxylate + O2 = a 2-oxocarboxylate + H2O2</text>
        <dbReference type="Rhea" id="RHEA:16789"/>
        <dbReference type="ChEBI" id="CHEBI:15379"/>
        <dbReference type="ChEBI" id="CHEBI:16240"/>
        <dbReference type="ChEBI" id="CHEBI:35179"/>
        <dbReference type="ChEBI" id="CHEBI:58123"/>
        <dbReference type="EC" id="1.1.3.15"/>
    </reaction>
    <physiologicalReaction direction="left-to-right" evidence="6">
        <dbReference type="Rhea" id="RHEA:16790"/>
    </physiologicalReaction>
</comment>
<feature type="binding site" evidence="9">
    <location>
        <position position="264"/>
    </location>
    <ligand>
        <name>glyoxylate</name>
        <dbReference type="ChEBI" id="CHEBI:36655"/>
    </ligand>
</feature>
<dbReference type="Gene3D" id="3.20.20.70">
    <property type="entry name" value="Aldolase class I"/>
    <property type="match status" value="1"/>
</dbReference>
<evidence type="ECO:0000259" key="10">
    <source>
        <dbReference type="PROSITE" id="PS51349"/>
    </source>
</evidence>
<accession>A0A9P1IX22</accession>
<keyword evidence="12" id="KW-1185">Reference proteome</keyword>
<comment type="similarity">
    <text evidence="5">Belongs to the FMN-dependent alpha-hydroxy acid dehydrogenase family.</text>
</comment>
<feature type="domain" description="FMN hydroxy acid dehydrogenase" evidence="10">
    <location>
        <begin position="2"/>
        <end position="369"/>
    </location>
</feature>
<evidence type="ECO:0000256" key="4">
    <source>
        <dbReference type="ARBA" id="ARBA00023002"/>
    </source>
</evidence>
<evidence type="ECO:0000313" key="12">
    <source>
        <dbReference type="Proteomes" id="UP001152747"/>
    </source>
</evidence>
<proteinExistence type="inferred from homology"/>
<reference evidence="11" key="1">
    <citation type="submission" date="2022-11" db="EMBL/GenBank/DDBJ databases">
        <authorList>
            <person name="Kikuchi T."/>
        </authorList>
    </citation>
    <scope>NUCLEOTIDE SEQUENCE</scope>
    <source>
        <strain evidence="11">PS1010</strain>
    </source>
</reference>
<evidence type="ECO:0000313" key="11">
    <source>
        <dbReference type="EMBL" id="CAI5450973.1"/>
    </source>
</evidence>
<feature type="binding site" evidence="9">
    <location>
        <begin position="318"/>
        <end position="319"/>
    </location>
    <ligand>
        <name>FMN</name>
        <dbReference type="ChEBI" id="CHEBI:58210"/>
    </ligand>
</feature>
<dbReference type="InterPro" id="IPR000262">
    <property type="entry name" value="FMN-dep_DH"/>
</dbReference>
<feature type="binding site" evidence="9">
    <location>
        <position position="262"/>
    </location>
    <ligand>
        <name>FMN</name>
        <dbReference type="ChEBI" id="CHEBI:58210"/>
    </ligand>
</feature>
<feature type="binding site" evidence="9">
    <location>
        <position position="28"/>
    </location>
    <ligand>
        <name>glyoxylate</name>
        <dbReference type="ChEBI" id="CHEBI:36655"/>
    </ligand>
</feature>
<protein>
    <recommendedName>
        <fullName evidence="10">FMN hydroxy acid dehydrogenase domain-containing protein</fullName>
    </recommendedName>
</protein>
<evidence type="ECO:0000256" key="3">
    <source>
        <dbReference type="ARBA" id="ARBA00022643"/>
    </source>
</evidence>
<name>A0A9P1IX22_9PELO</name>
<feature type="binding site" evidence="9">
    <location>
        <position position="267"/>
    </location>
    <ligand>
        <name>glyoxylate</name>
        <dbReference type="ChEBI" id="CHEBI:36655"/>
    </ligand>
</feature>
<evidence type="ECO:0000256" key="1">
    <source>
        <dbReference type="ARBA" id="ARBA00001917"/>
    </source>
</evidence>
<dbReference type="CDD" id="cd02809">
    <property type="entry name" value="alpha_hydroxyacid_oxid_FMN"/>
    <property type="match status" value="1"/>
</dbReference>
<dbReference type="SUPFAM" id="SSF51395">
    <property type="entry name" value="FMN-linked oxidoreductases"/>
    <property type="match status" value="1"/>
</dbReference>
<feature type="binding site" evidence="9">
    <location>
        <position position="240"/>
    </location>
    <ligand>
        <name>FMN</name>
        <dbReference type="ChEBI" id="CHEBI:58210"/>
    </ligand>
</feature>
<organism evidence="11 12">
    <name type="scientific">Caenorhabditis angaria</name>
    <dbReference type="NCBI Taxonomy" id="860376"/>
    <lineage>
        <taxon>Eukaryota</taxon>
        <taxon>Metazoa</taxon>
        <taxon>Ecdysozoa</taxon>
        <taxon>Nematoda</taxon>
        <taxon>Chromadorea</taxon>
        <taxon>Rhabditida</taxon>
        <taxon>Rhabditina</taxon>
        <taxon>Rhabditomorpha</taxon>
        <taxon>Rhabditoidea</taxon>
        <taxon>Rhabditidae</taxon>
        <taxon>Peloderinae</taxon>
        <taxon>Caenorhabditis</taxon>
    </lineage>
</organism>
<feature type="binding site" evidence="9">
    <location>
        <position position="163"/>
    </location>
    <ligand>
        <name>FMN</name>
        <dbReference type="ChEBI" id="CHEBI:58210"/>
    </ligand>
</feature>
<dbReference type="GO" id="GO:0003973">
    <property type="term" value="F:(S)-2-hydroxy-acid oxidase activity"/>
    <property type="evidence" value="ECO:0007669"/>
    <property type="project" value="UniProtKB-EC"/>
</dbReference>
<dbReference type="InterPro" id="IPR013785">
    <property type="entry name" value="Aldolase_TIM"/>
</dbReference>
<feature type="binding site" evidence="9">
    <location>
        <begin position="82"/>
        <end position="84"/>
    </location>
    <ligand>
        <name>FMN</name>
        <dbReference type="ChEBI" id="CHEBI:58210"/>
    </ligand>
</feature>
<comment type="catalytic activity">
    <reaction evidence="7">
        <text>2-hydroxyoctanoate + O2 = 2-oxooctanoate + H2O2</text>
        <dbReference type="Rhea" id="RHEA:67940"/>
        <dbReference type="ChEBI" id="CHEBI:15379"/>
        <dbReference type="ChEBI" id="CHEBI:16240"/>
        <dbReference type="ChEBI" id="CHEBI:133514"/>
        <dbReference type="ChEBI" id="CHEBI:176689"/>
    </reaction>
    <physiologicalReaction direction="left-to-right" evidence="7">
        <dbReference type="Rhea" id="RHEA:67941"/>
    </physiologicalReaction>
</comment>
<dbReference type="FunFam" id="3.20.20.70:FF:000029">
    <property type="entry name" value="L-lactate dehydrogenase"/>
    <property type="match status" value="1"/>
</dbReference>
<dbReference type="PROSITE" id="PS00557">
    <property type="entry name" value="FMN_HYDROXY_ACID_DH_1"/>
    <property type="match status" value="1"/>
</dbReference>
<evidence type="ECO:0000256" key="6">
    <source>
        <dbReference type="ARBA" id="ARBA00029325"/>
    </source>
</evidence>
<keyword evidence="2 9" id="KW-0285">Flavoprotein</keyword>
<evidence type="ECO:0000256" key="9">
    <source>
        <dbReference type="PIRSR" id="PIRSR000138-2"/>
    </source>
</evidence>
<evidence type="ECO:0000256" key="5">
    <source>
        <dbReference type="ARBA" id="ARBA00024042"/>
    </source>
</evidence>